<dbReference type="GO" id="GO:0016020">
    <property type="term" value="C:membrane"/>
    <property type="evidence" value="ECO:0007669"/>
    <property type="project" value="TreeGrafter"/>
</dbReference>
<dbReference type="AlphaFoldDB" id="A0A2X0SGV6"/>
<dbReference type="InterPro" id="IPR000873">
    <property type="entry name" value="AMP-dep_synth/lig_dom"/>
</dbReference>
<dbReference type="PROSITE" id="PS00455">
    <property type="entry name" value="AMP_BINDING"/>
    <property type="match status" value="1"/>
</dbReference>
<feature type="domain" description="AMP-dependent synthetase/ligase" evidence="4">
    <location>
        <begin position="11"/>
        <end position="343"/>
    </location>
</feature>
<dbReference type="PANTHER" id="PTHR43272">
    <property type="entry name" value="LONG-CHAIN-FATTY-ACID--COA LIGASE"/>
    <property type="match status" value="1"/>
</dbReference>
<dbReference type="InterPro" id="IPR020845">
    <property type="entry name" value="AMP-binding_CS"/>
</dbReference>
<keyword evidence="1" id="KW-0547">Nucleotide-binding</keyword>
<dbReference type="Gene3D" id="3.40.50.12780">
    <property type="entry name" value="N-terminal domain of ligase-like"/>
    <property type="match status" value="1"/>
</dbReference>
<reference evidence="5" key="1">
    <citation type="submission" date="2018-05" db="EMBL/GenBank/DDBJ databases">
        <authorList>
            <person name="Lanie J.A."/>
            <person name="Ng W.-L."/>
            <person name="Kazmierczak K.M."/>
            <person name="Andrzejewski T.M."/>
            <person name="Davidsen T.M."/>
            <person name="Wayne K.J."/>
            <person name="Tettelin H."/>
            <person name="Glass J.I."/>
            <person name="Rusch D."/>
            <person name="Podicherti R."/>
            <person name="Tsui H.-C.T."/>
            <person name="Winkler M.E."/>
        </authorList>
    </citation>
    <scope>NUCLEOTIDE SEQUENCE</scope>
    <source>
        <strain evidence="5">KNB</strain>
    </source>
</reference>
<dbReference type="EMBL" id="LS423452">
    <property type="protein sequence ID" value="SPS06631.1"/>
    <property type="molecule type" value="Genomic_DNA"/>
</dbReference>
<proteinExistence type="predicted"/>
<dbReference type="Pfam" id="PF23562">
    <property type="entry name" value="AMP-binding_C_3"/>
    <property type="match status" value="1"/>
</dbReference>
<gene>
    <name evidence="5" type="ORF">NITFAB_2224</name>
</gene>
<evidence type="ECO:0000313" key="5">
    <source>
        <dbReference type="EMBL" id="SPS06631.1"/>
    </source>
</evidence>
<evidence type="ECO:0000259" key="4">
    <source>
        <dbReference type="Pfam" id="PF00501"/>
    </source>
</evidence>
<dbReference type="InterPro" id="IPR045851">
    <property type="entry name" value="AMP-bd_C_sf"/>
</dbReference>
<dbReference type="InterPro" id="IPR042099">
    <property type="entry name" value="ANL_N_sf"/>
</dbReference>
<dbReference type="SUPFAM" id="SSF56801">
    <property type="entry name" value="Acetyl-CoA synthetase-like"/>
    <property type="match status" value="1"/>
</dbReference>
<comment type="catalytic activity">
    <reaction evidence="3">
        <text>a long-chain fatty acid + ATP + CoA = a long-chain fatty acyl-CoA + AMP + diphosphate</text>
        <dbReference type="Rhea" id="RHEA:15421"/>
        <dbReference type="ChEBI" id="CHEBI:30616"/>
        <dbReference type="ChEBI" id="CHEBI:33019"/>
        <dbReference type="ChEBI" id="CHEBI:57287"/>
        <dbReference type="ChEBI" id="CHEBI:57560"/>
        <dbReference type="ChEBI" id="CHEBI:83139"/>
        <dbReference type="ChEBI" id="CHEBI:456215"/>
        <dbReference type="EC" id="6.2.1.3"/>
    </reaction>
    <physiologicalReaction direction="left-to-right" evidence="3">
        <dbReference type="Rhea" id="RHEA:15422"/>
    </physiologicalReaction>
</comment>
<dbReference type="Gene3D" id="3.30.300.30">
    <property type="match status" value="1"/>
</dbReference>
<dbReference type="GO" id="GO:0004467">
    <property type="term" value="F:long-chain fatty acid-CoA ligase activity"/>
    <property type="evidence" value="ECO:0007669"/>
    <property type="project" value="UniProtKB-EC"/>
</dbReference>
<name>A0A2X0SGV6_9PROT</name>
<evidence type="ECO:0000256" key="1">
    <source>
        <dbReference type="ARBA" id="ARBA00022741"/>
    </source>
</evidence>
<evidence type="ECO:0000256" key="2">
    <source>
        <dbReference type="ARBA" id="ARBA00022840"/>
    </source>
</evidence>
<organism evidence="5">
    <name type="scientific">Candidatus Nitrotoga fabula</name>
    <dbReference type="NCBI Taxonomy" id="2182327"/>
    <lineage>
        <taxon>Bacteria</taxon>
        <taxon>Pseudomonadati</taxon>
        <taxon>Pseudomonadota</taxon>
        <taxon>Betaproteobacteria</taxon>
        <taxon>Nitrosomonadales</taxon>
        <taxon>Gallionellaceae</taxon>
        <taxon>Candidatus Nitrotoga</taxon>
    </lineage>
</organism>
<accession>A0A2X0SGV6</accession>
<sequence length="508" mass="55175">MSVCTIMRAIEYHAGVKPDSIALAGENCQVSYQELFNDLRSSNVDFGLRMAHVVGLAMDNCPCWSMLDLKLASTGLPCVPLPLFFSPGQILHAIRDAGVDCVITDQAEVYVTLLQSAGLEIVSHHPHELYGKKFSVLFLCSDRVSSLPENTAKVTFTSGTTGEPKGVCLDEYSMMQVVLCLYKATKANDQDKHLSMLPLSTLLENIGGLYVSLIAGATCILPSMSSIGLLGACSLNSKKMITALSQYRPTSAILTPELLLGLVTAIECGEAKPESLRFVAVGGASISTHLLQRAQNLGLPVFEGYGLSECASVVAVNTPEACQPGSVGRPLPHIRIQVAEDGEIMVSGNVLLGFAGNKPLSARDFWPTGDIGYLDQNGFLFVTGRKKNIFITSFGRNISPEWVERELVLHPAIAQVAVFGESRPFNVAVIVPMPGQEPIQIQMQKAIAQTNALLPDYARISRWVIADMPFTYKNGLATSNGRLRREEIFKCYQKDIQSLYEETCHAVL</sequence>
<dbReference type="PANTHER" id="PTHR43272:SF33">
    <property type="entry name" value="AMP-BINDING DOMAIN-CONTAINING PROTEIN-RELATED"/>
    <property type="match status" value="1"/>
</dbReference>
<keyword evidence="2" id="KW-0067">ATP-binding</keyword>
<protein>
    <submittedName>
        <fullName evidence="5">AMP-dependent synthetase and ligase</fullName>
    </submittedName>
</protein>
<dbReference type="Pfam" id="PF00501">
    <property type="entry name" value="AMP-binding"/>
    <property type="match status" value="1"/>
</dbReference>
<dbReference type="GO" id="GO:0005524">
    <property type="term" value="F:ATP binding"/>
    <property type="evidence" value="ECO:0007669"/>
    <property type="project" value="UniProtKB-KW"/>
</dbReference>
<evidence type="ECO:0000256" key="3">
    <source>
        <dbReference type="ARBA" id="ARBA00024484"/>
    </source>
</evidence>
<keyword evidence="5" id="KW-0436">Ligase</keyword>